<proteinExistence type="predicted"/>
<reference evidence="3 4" key="1">
    <citation type="journal article" date="2012" name="Stand. Genomic Sci.">
        <title>Complete genome sequencing and analysis of Saprospira grandis str. Lewin, a predatory marine bacterium.</title>
        <authorList>
            <person name="Saw J.H."/>
            <person name="Yuryev A."/>
            <person name="Kanbe M."/>
            <person name="Hou S."/>
            <person name="Young A.G."/>
            <person name="Aizawa S."/>
            <person name="Alam M."/>
        </authorList>
    </citation>
    <scope>NUCLEOTIDE SEQUENCE [LARGE SCALE GENOMIC DNA]</scope>
    <source>
        <strain evidence="3 4">Lewin</strain>
    </source>
</reference>
<feature type="compositionally biased region" description="Low complexity" evidence="1">
    <location>
        <begin position="155"/>
        <end position="174"/>
    </location>
</feature>
<evidence type="ECO:0000313" key="4">
    <source>
        <dbReference type="Proteomes" id="UP000007519"/>
    </source>
</evidence>
<name>H6L3D4_SAPGL</name>
<evidence type="ECO:0000259" key="2">
    <source>
        <dbReference type="Pfam" id="PF01471"/>
    </source>
</evidence>
<dbReference type="AlphaFoldDB" id="H6L3D4"/>
<dbReference type="Proteomes" id="UP000007519">
    <property type="component" value="Chromosome"/>
</dbReference>
<dbReference type="InterPro" id="IPR036366">
    <property type="entry name" value="PGBDSf"/>
</dbReference>
<feature type="region of interest" description="Disordered" evidence="1">
    <location>
        <begin position="146"/>
        <end position="188"/>
    </location>
</feature>
<gene>
    <name evidence="3" type="ordered locus">SGRA_1046</name>
</gene>
<dbReference type="OrthoDB" id="672438at2"/>
<dbReference type="InterPro" id="IPR036365">
    <property type="entry name" value="PGBD-like_sf"/>
</dbReference>
<dbReference type="KEGG" id="sgn:SGRA_1046"/>
<evidence type="ECO:0000313" key="3">
    <source>
        <dbReference type="EMBL" id="AFC23781.1"/>
    </source>
</evidence>
<protein>
    <submittedName>
        <fullName evidence="3">EF hand domain-containing protein</fullName>
    </submittedName>
</protein>
<dbReference type="eggNOG" id="COG3409">
    <property type="taxonomic scope" value="Bacteria"/>
</dbReference>
<feature type="domain" description="Peptidoglycan binding-like" evidence="2">
    <location>
        <begin position="97"/>
        <end position="144"/>
    </location>
</feature>
<keyword evidence="4" id="KW-1185">Reference proteome</keyword>
<dbReference type="HOGENOM" id="CLU_792003_0_0_10"/>
<dbReference type="Pfam" id="PF01471">
    <property type="entry name" value="PG_binding_1"/>
    <property type="match status" value="1"/>
</dbReference>
<dbReference type="EMBL" id="CP002831">
    <property type="protein sequence ID" value="AFC23781.1"/>
    <property type="molecule type" value="Genomic_DNA"/>
</dbReference>
<accession>H6L3D4</accession>
<dbReference type="RefSeq" id="WP_015691430.1">
    <property type="nucleotide sequence ID" value="NC_016940.1"/>
</dbReference>
<dbReference type="SUPFAM" id="SSF47090">
    <property type="entry name" value="PGBD-like"/>
    <property type="match status" value="1"/>
</dbReference>
<sequence length="350" mass="37249">MADLGKIQGLIGQYNGQLTKLKELFLADGKIDQEEQDQLDKIEGLINSLGDLLEDKIDAAQAEAGEDEEAGAPPAELESNQKTIKASVGRGGTNDKADVQLVQELLKAKGHNLTVDGLIGPGTIGEIKAFQQAAFGWADGRIDPGGQSWQALNGAAAASSDDSSSSSDSSSATDSSEEGGVSGKDFSHPNAGNVSLSYGSKAVKMNSRAEKLLKSILAACGMTGATVTSTIRTYHDQARITMTQTLPNRGAKTVARWYGQDVLDACRRFSGNIQAFADWWQKRDQNRGRVSSKHLSNQALDVVPNGNRSVFANKVAELVPVSGSGVRRIIKKGEMNEPVDHVEFTFKVTG</sequence>
<evidence type="ECO:0000256" key="1">
    <source>
        <dbReference type="SAM" id="MobiDB-lite"/>
    </source>
</evidence>
<dbReference type="InterPro" id="IPR002477">
    <property type="entry name" value="Peptidoglycan-bd-like"/>
</dbReference>
<organism evidence="3 4">
    <name type="scientific">Saprospira grandis (strain Lewin)</name>
    <dbReference type="NCBI Taxonomy" id="984262"/>
    <lineage>
        <taxon>Bacteria</taxon>
        <taxon>Pseudomonadati</taxon>
        <taxon>Bacteroidota</taxon>
        <taxon>Saprospiria</taxon>
        <taxon>Saprospirales</taxon>
        <taxon>Saprospiraceae</taxon>
        <taxon>Saprospira</taxon>
    </lineage>
</organism>
<dbReference type="Gene3D" id="1.10.101.10">
    <property type="entry name" value="PGBD-like superfamily/PGBD"/>
    <property type="match status" value="1"/>
</dbReference>